<comment type="cofactor">
    <cofactor evidence="1">
        <name>Mg(2+)</name>
        <dbReference type="ChEBI" id="CHEBI:18420"/>
    </cofactor>
</comment>
<feature type="transmembrane region" description="Helical" evidence="10">
    <location>
        <begin position="87"/>
        <end position="104"/>
    </location>
</feature>
<dbReference type="InterPro" id="IPR006371">
    <property type="entry name" value="Polyprenyltransferase_UbiA-li"/>
</dbReference>
<evidence type="ECO:0000313" key="11">
    <source>
        <dbReference type="EMBL" id="GCD10651.1"/>
    </source>
</evidence>
<name>A0A401UMB4_9CLOT</name>
<dbReference type="PANTHER" id="PTHR11048">
    <property type="entry name" value="PRENYLTRANSFERASES"/>
    <property type="match status" value="1"/>
</dbReference>
<keyword evidence="12" id="KW-1185">Reference proteome</keyword>
<feature type="transmembrane region" description="Helical" evidence="10">
    <location>
        <begin position="160"/>
        <end position="180"/>
    </location>
</feature>
<dbReference type="PANTHER" id="PTHR11048:SF28">
    <property type="entry name" value="4-HYDROXYBENZOATE POLYPRENYLTRANSFERASE, MITOCHONDRIAL"/>
    <property type="match status" value="1"/>
</dbReference>
<dbReference type="OrthoDB" id="9782418at2"/>
<dbReference type="EMBL" id="BHYK01000011">
    <property type="protein sequence ID" value="GCD10651.1"/>
    <property type="molecule type" value="Genomic_DNA"/>
</dbReference>
<gene>
    <name evidence="11" type="ORF">Ctaglu_22740</name>
</gene>
<dbReference type="Pfam" id="PF01040">
    <property type="entry name" value="UbiA"/>
    <property type="match status" value="1"/>
</dbReference>
<comment type="subcellular location">
    <subcellularLocation>
        <location evidence="2">Membrane</location>
        <topology evidence="2">Multi-pass membrane protein</topology>
    </subcellularLocation>
</comment>
<protein>
    <recommendedName>
        <fullName evidence="9">4-hydroxybenzoate polyprenyltransferase</fullName>
        <ecNumber evidence="9">2.5.1.39</ecNumber>
    </recommendedName>
</protein>
<dbReference type="RefSeq" id="WP_125001642.1">
    <property type="nucleotide sequence ID" value="NZ_BHYK01000011.1"/>
</dbReference>
<dbReference type="GO" id="GO:0006744">
    <property type="term" value="P:ubiquinone biosynthetic process"/>
    <property type="evidence" value="ECO:0007669"/>
    <property type="project" value="TreeGrafter"/>
</dbReference>
<comment type="caution">
    <text evidence="11">The sequence shown here is derived from an EMBL/GenBank/DDBJ whole genome shotgun (WGS) entry which is preliminary data.</text>
</comment>
<evidence type="ECO:0000256" key="4">
    <source>
        <dbReference type="ARBA" id="ARBA00022519"/>
    </source>
</evidence>
<evidence type="ECO:0000256" key="2">
    <source>
        <dbReference type="ARBA" id="ARBA00004141"/>
    </source>
</evidence>
<keyword evidence="4" id="KW-1003">Cell membrane</keyword>
<evidence type="ECO:0000256" key="7">
    <source>
        <dbReference type="ARBA" id="ARBA00022989"/>
    </source>
</evidence>
<reference evidence="11 12" key="1">
    <citation type="submission" date="2018-11" db="EMBL/GenBank/DDBJ databases">
        <title>Genome sequencing and assembly of Clostridium tagluense strain A121.</title>
        <authorList>
            <person name="Murakami T."/>
            <person name="Segawa T."/>
            <person name="Shcherbakova V.A."/>
            <person name="Mori H."/>
            <person name="Yoshimura Y."/>
        </authorList>
    </citation>
    <scope>NUCLEOTIDE SEQUENCE [LARGE SCALE GENOMIC DNA]</scope>
    <source>
        <strain evidence="11 12">A121</strain>
    </source>
</reference>
<feature type="transmembrane region" description="Helical" evidence="10">
    <location>
        <begin position="110"/>
        <end position="127"/>
    </location>
</feature>
<feature type="transmembrane region" description="Helical" evidence="10">
    <location>
        <begin position="38"/>
        <end position="56"/>
    </location>
</feature>
<organism evidence="11 12">
    <name type="scientific">Clostridium tagluense</name>
    <dbReference type="NCBI Taxonomy" id="360422"/>
    <lineage>
        <taxon>Bacteria</taxon>
        <taxon>Bacillati</taxon>
        <taxon>Bacillota</taxon>
        <taxon>Clostridia</taxon>
        <taxon>Eubacteriales</taxon>
        <taxon>Clostridiaceae</taxon>
        <taxon>Clostridium</taxon>
    </lineage>
</organism>
<evidence type="ECO:0000256" key="9">
    <source>
        <dbReference type="ARBA" id="ARBA00034524"/>
    </source>
</evidence>
<dbReference type="Gene3D" id="1.20.120.1780">
    <property type="entry name" value="UbiA prenyltransferase"/>
    <property type="match status" value="1"/>
</dbReference>
<dbReference type="CDD" id="cd13959">
    <property type="entry name" value="PT_UbiA_COQ2"/>
    <property type="match status" value="1"/>
</dbReference>
<dbReference type="InterPro" id="IPR000537">
    <property type="entry name" value="UbiA_prenyltransferase"/>
</dbReference>
<evidence type="ECO:0000256" key="3">
    <source>
        <dbReference type="ARBA" id="ARBA00005985"/>
    </source>
</evidence>
<feature type="transmembrane region" description="Helical" evidence="10">
    <location>
        <begin position="12"/>
        <end position="32"/>
    </location>
</feature>
<evidence type="ECO:0000256" key="6">
    <source>
        <dbReference type="ARBA" id="ARBA00022692"/>
    </source>
</evidence>
<accession>A0A401UMB4</accession>
<dbReference type="GO" id="GO:0008412">
    <property type="term" value="F:4-hydroxybenzoate polyprenyltransferase activity"/>
    <property type="evidence" value="ECO:0007669"/>
    <property type="project" value="UniProtKB-EC"/>
</dbReference>
<keyword evidence="7 10" id="KW-1133">Transmembrane helix</keyword>
<comment type="similarity">
    <text evidence="3">Belongs to the UbiA prenyltransferase family.</text>
</comment>
<feature type="transmembrane region" description="Helical" evidence="10">
    <location>
        <begin position="134"/>
        <end position="154"/>
    </location>
</feature>
<evidence type="ECO:0000313" key="12">
    <source>
        <dbReference type="Proteomes" id="UP000287872"/>
    </source>
</evidence>
<evidence type="ECO:0000256" key="8">
    <source>
        <dbReference type="ARBA" id="ARBA00023136"/>
    </source>
</evidence>
<keyword evidence="8 10" id="KW-0472">Membrane</keyword>
<dbReference type="FunFam" id="1.20.120.1780:FF:000001">
    <property type="entry name" value="4-hydroxybenzoate octaprenyltransferase"/>
    <property type="match status" value="1"/>
</dbReference>
<dbReference type="NCBIfam" id="TIGR01475">
    <property type="entry name" value="ubiA_other"/>
    <property type="match status" value="1"/>
</dbReference>
<dbReference type="EC" id="2.5.1.39" evidence="9"/>
<dbReference type="Gene3D" id="1.10.357.140">
    <property type="entry name" value="UbiA prenyltransferase"/>
    <property type="match status" value="1"/>
</dbReference>
<keyword evidence="5 11" id="KW-0808">Transferase</keyword>
<sequence>MVLKKLKSYGELVMFSHTLFSLPFALISMIWAANGLPAAATVFWILIALVGARNGANALNRIVDKDIDKKNPRTANRHLPKGLVKDYEALGIVLLCFFIFIIAAYKLNPLCFMLSPVALFLFIIYSYTKRFTWVCHIILGITCGGAPVGAWLAVTGKFAIAPIVLGAVVTLWVAGFDIIYATQDIEFDRKTGLFSIPAKFGLKGALCISSLFHFITVLLLISLYFIMHRGWIYLFGIFISAILLILEHYIVSPTNTKKMKIASYNINQVVSVCIFIFTVLDFFIL</sequence>
<evidence type="ECO:0000256" key="1">
    <source>
        <dbReference type="ARBA" id="ARBA00001946"/>
    </source>
</evidence>
<evidence type="ECO:0000256" key="10">
    <source>
        <dbReference type="SAM" id="Phobius"/>
    </source>
</evidence>
<feature type="transmembrane region" description="Helical" evidence="10">
    <location>
        <begin position="200"/>
        <end position="225"/>
    </location>
</feature>
<dbReference type="Proteomes" id="UP000287872">
    <property type="component" value="Unassembled WGS sequence"/>
</dbReference>
<dbReference type="GO" id="GO:0005886">
    <property type="term" value="C:plasma membrane"/>
    <property type="evidence" value="ECO:0007669"/>
    <property type="project" value="TreeGrafter"/>
</dbReference>
<dbReference type="AlphaFoldDB" id="A0A401UMB4"/>
<proteinExistence type="inferred from homology"/>
<feature type="transmembrane region" description="Helical" evidence="10">
    <location>
        <begin position="231"/>
        <end position="252"/>
    </location>
</feature>
<evidence type="ECO:0000256" key="5">
    <source>
        <dbReference type="ARBA" id="ARBA00022679"/>
    </source>
</evidence>
<dbReference type="InterPro" id="IPR039653">
    <property type="entry name" value="Prenyltransferase"/>
</dbReference>
<dbReference type="FunFam" id="1.10.357.140:FF:000008">
    <property type="entry name" value="4-hydroxybenzoate octaprenyltransferase"/>
    <property type="match status" value="1"/>
</dbReference>
<keyword evidence="6 10" id="KW-0812">Transmembrane</keyword>
<keyword evidence="4" id="KW-0997">Cell inner membrane</keyword>
<dbReference type="InterPro" id="IPR044878">
    <property type="entry name" value="UbiA_sf"/>
</dbReference>
<feature type="transmembrane region" description="Helical" evidence="10">
    <location>
        <begin position="264"/>
        <end position="284"/>
    </location>
</feature>